<evidence type="ECO:0000259" key="10">
    <source>
        <dbReference type="PROSITE" id="PS50893"/>
    </source>
</evidence>
<keyword evidence="9" id="KW-0472">Membrane</keyword>
<dbReference type="InterPro" id="IPR003593">
    <property type="entry name" value="AAA+_ATPase"/>
</dbReference>
<evidence type="ECO:0000256" key="4">
    <source>
        <dbReference type="ARBA" id="ARBA00022458"/>
    </source>
</evidence>
<keyword evidence="8" id="KW-1278">Translocase</keyword>
<evidence type="ECO:0000313" key="12">
    <source>
        <dbReference type="Proteomes" id="UP000702544"/>
    </source>
</evidence>
<feature type="domain" description="ABC transporter" evidence="10">
    <location>
        <begin position="9"/>
        <end position="234"/>
    </location>
</feature>
<dbReference type="PROSITE" id="PS00211">
    <property type="entry name" value="ABC_TRANSPORTER_1"/>
    <property type="match status" value="1"/>
</dbReference>
<keyword evidence="3" id="KW-0813">Transport</keyword>
<dbReference type="Pfam" id="PF00005">
    <property type="entry name" value="ABC_tran"/>
    <property type="match status" value="1"/>
</dbReference>
<evidence type="ECO:0000256" key="1">
    <source>
        <dbReference type="ARBA" id="ARBA00004236"/>
    </source>
</evidence>
<dbReference type="GO" id="GO:0005524">
    <property type="term" value="F:ATP binding"/>
    <property type="evidence" value="ECO:0007669"/>
    <property type="project" value="UniProtKB-KW"/>
</dbReference>
<organism evidence="11 12">
    <name type="scientific">Candidatus Kutchimonas denitrificans</name>
    <dbReference type="NCBI Taxonomy" id="3056748"/>
    <lineage>
        <taxon>Bacteria</taxon>
        <taxon>Pseudomonadati</taxon>
        <taxon>Gemmatimonadota</taxon>
        <taxon>Gemmatimonadia</taxon>
        <taxon>Candidatus Palauibacterales</taxon>
        <taxon>Candidatus Palauibacteraceae</taxon>
        <taxon>Candidatus Kutchimonas</taxon>
    </lineage>
</organism>
<dbReference type="PANTHER" id="PTHR42711:SF5">
    <property type="entry name" value="ABC TRANSPORTER ATP-BINDING PROTEIN NATA"/>
    <property type="match status" value="1"/>
</dbReference>
<dbReference type="Pfam" id="PF13732">
    <property type="entry name" value="DrrA1-3_C"/>
    <property type="match status" value="1"/>
</dbReference>
<evidence type="ECO:0000256" key="9">
    <source>
        <dbReference type="ARBA" id="ARBA00023136"/>
    </source>
</evidence>
<dbReference type="PROSITE" id="PS50893">
    <property type="entry name" value="ABC_TRANSPORTER_2"/>
    <property type="match status" value="1"/>
</dbReference>
<dbReference type="InterPro" id="IPR017871">
    <property type="entry name" value="ABC_transporter-like_CS"/>
</dbReference>
<keyword evidence="5" id="KW-1003">Cell membrane</keyword>
<dbReference type="Gene3D" id="3.40.50.300">
    <property type="entry name" value="P-loop containing nucleotide triphosphate hydrolases"/>
    <property type="match status" value="1"/>
</dbReference>
<proteinExistence type="inferred from homology"/>
<name>A0AAE4Z6M5_9BACT</name>
<evidence type="ECO:0000256" key="8">
    <source>
        <dbReference type="ARBA" id="ARBA00022967"/>
    </source>
</evidence>
<gene>
    <name evidence="11" type="ORF">GWO12_01050</name>
</gene>
<dbReference type="InterPro" id="IPR003439">
    <property type="entry name" value="ABC_transporter-like_ATP-bd"/>
</dbReference>
<dbReference type="EMBL" id="JAACAK010000009">
    <property type="protein sequence ID" value="NIR73692.1"/>
    <property type="molecule type" value="Genomic_DNA"/>
</dbReference>
<dbReference type="GO" id="GO:0005886">
    <property type="term" value="C:plasma membrane"/>
    <property type="evidence" value="ECO:0007669"/>
    <property type="project" value="UniProtKB-SubCell"/>
</dbReference>
<dbReference type="AlphaFoldDB" id="A0AAE4Z6M5"/>
<comment type="caution">
    <text evidence="11">The sequence shown here is derived from an EMBL/GenBank/DDBJ whole genome shotgun (WGS) entry which is preliminary data.</text>
</comment>
<keyword evidence="7 11" id="KW-0067">ATP-binding</keyword>
<keyword evidence="4" id="KW-0536">Nodulation</keyword>
<sequence>MVSPPEIAARCVGLRKSYGDVVAVDGLDLDVHTGECFGLLGPNGAGKTTAVEMLEGLLEPDAGELEVLGMRWGEDDHALRQRLGVQLQETQLAEKLTVEETLDLFRSFYDRGRSVERVMGIVELVEKRSAWVSRLSGGQQQRLAVACALVSEPELLFLDEPTTGLDPQSRRQLWDLVLEFKASGRTVLLTTHYMEEAHRLCDRVAVVDHGKVIALGTPSELIATLGAEHIVEFALAPGGTADDDWLRRVPGVEDVRRERAGIFLTVSEVHRSVPALLTELKARDLELAQLTTHHATLEDVFVALTGRHLRDD</sequence>
<keyword evidence="6" id="KW-0547">Nucleotide-binding</keyword>
<comment type="subcellular location">
    <subcellularLocation>
        <location evidence="1">Cell membrane</location>
    </subcellularLocation>
</comment>
<dbReference type="InterPro" id="IPR025302">
    <property type="entry name" value="DrrA1/2-like_C"/>
</dbReference>
<dbReference type="PANTHER" id="PTHR42711">
    <property type="entry name" value="ABC TRANSPORTER ATP-BINDING PROTEIN"/>
    <property type="match status" value="1"/>
</dbReference>
<dbReference type="InterPro" id="IPR027417">
    <property type="entry name" value="P-loop_NTPase"/>
</dbReference>
<dbReference type="Proteomes" id="UP000702544">
    <property type="component" value="Unassembled WGS sequence"/>
</dbReference>
<protein>
    <submittedName>
        <fullName evidence="11">ATP-binding cassette domain-containing protein</fullName>
    </submittedName>
</protein>
<accession>A0AAE4Z6M5</accession>
<evidence type="ECO:0000256" key="6">
    <source>
        <dbReference type="ARBA" id="ARBA00022741"/>
    </source>
</evidence>
<dbReference type="GO" id="GO:0016887">
    <property type="term" value="F:ATP hydrolysis activity"/>
    <property type="evidence" value="ECO:0007669"/>
    <property type="project" value="InterPro"/>
</dbReference>
<dbReference type="SUPFAM" id="SSF52540">
    <property type="entry name" value="P-loop containing nucleoside triphosphate hydrolases"/>
    <property type="match status" value="1"/>
</dbReference>
<evidence type="ECO:0000256" key="3">
    <source>
        <dbReference type="ARBA" id="ARBA00022448"/>
    </source>
</evidence>
<dbReference type="CDD" id="cd03230">
    <property type="entry name" value="ABC_DR_subfamily_A"/>
    <property type="match status" value="1"/>
</dbReference>
<dbReference type="InterPro" id="IPR050763">
    <property type="entry name" value="ABC_transporter_ATP-binding"/>
</dbReference>
<evidence type="ECO:0000256" key="5">
    <source>
        <dbReference type="ARBA" id="ARBA00022475"/>
    </source>
</evidence>
<evidence type="ECO:0000256" key="7">
    <source>
        <dbReference type="ARBA" id="ARBA00022840"/>
    </source>
</evidence>
<reference evidence="11 12" key="1">
    <citation type="submission" date="2020-01" db="EMBL/GenBank/DDBJ databases">
        <title>Genomes assembled from Gulf of Kutch pelagic sediment metagenomes.</title>
        <authorList>
            <person name="Chandrashekar M."/>
            <person name="Mahajan M.S."/>
            <person name="Dave K.J."/>
            <person name="Vatsa P."/>
            <person name="Nathani N.M."/>
        </authorList>
    </citation>
    <scope>NUCLEOTIDE SEQUENCE [LARGE SCALE GENOMIC DNA]</scope>
    <source>
        <strain evidence="11">KS3-K002</strain>
    </source>
</reference>
<dbReference type="SMART" id="SM00382">
    <property type="entry name" value="AAA"/>
    <property type="match status" value="1"/>
</dbReference>
<dbReference type="FunFam" id="3.40.50.300:FF:000589">
    <property type="entry name" value="ABC transporter, ATP-binding subunit"/>
    <property type="match status" value="1"/>
</dbReference>
<comment type="similarity">
    <text evidence="2">Belongs to the ABC transporter superfamily.</text>
</comment>
<evidence type="ECO:0000313" key="11">
    <source>
        <dbReference type="EMBL" id="NIR73692.1"/>
    </source>
</evidence>
<evidence type="ECO:0000256" key="2">
    <source>
        <dbReference type="ARBA" id="ARBA00005417"/>
    </source>
</evidence>